<dbReference type="AlphaFoldDB" id="A0A328FAC3"/>
<protein>
    <submittedName>
        <fullName evidence="7">OmpA family protein</fullName>
    </submittedName>
</protein>
<dbReference type="Proteomes" id="UP000248798">
    <property type="component" value="Unassembled WGS sequence"/>
</dbReference>
<dbReference type="EMBL" id="QLNI01000042">
    <property type="protein sequence ID" value="RAM00640.1"/>
    <property type="molecule type" value="Genomic_DNA"/>
</dbReference>
<dbReference type="InterPro" id="IPR006664">
    <property type="entry name" value="OMP_bac"/>
</dbReference>
<dbReference type="PANTHER" id="PTHR30329:SF21">
    <property type="entry name" value="LIPOPROTEIN YIAD-RELATED"/>
    <property type="match status" value="1"/>
</dbReference>
<keyword evidence="3" id="KW-0998">Cell outer membrane</keyword>
<dbReference type="InterPro" id="IPR036737">
    <property type="entry name" value="OmpA-like_sf"/>
</dbReference>
<evidence type="ECO:0000256" key="4">
    <source>
        <dbReference type="PROSITE-ProRule" id="PRU00473"/>
    </source>
</evidence>
<dbReference type="InterPro" id="IPR050330">
    <property type="entry name" value="Bact_OuterMem_StrucFunc"/>
</dbReference>
<evidence type="ECO:0000256" key="1">
    <source>
        <dbReference type="ARBA" id="ARBA00004442"/>
    </source>
</evidence>
<evidence type="ECO:0000256" key="3">
    <source>
        <dbReference type="ARBA" id="ARBA00023237"/>
    </source>
</evidence>
<proteinExistence type="predicted"/>
<reference evidence="6 9" key="2">
    <citation type="submission" date="2019-02" db="EMBL/GenBank/DDBJ databases">
        <title>Complete genome sequence of Desulfobacter hydrogenophilus AcRS1.</title>
        <authorList>
            <person name="Marietou A."/>
            <person name="Lund M.B."/>
            <person name="Marshall I.P.G."/>
            <person name="Schreiber L."/>
            <person name="Jorgensen B."/>
        </authorList>
    </citation>
    <scope>NUCLEOTIDE SEQUENCE [LARGE SCALE GENOMIC DNA]</scope>
    <source>
        <strain evidence="6 9">AcRS1</strain>
    </source>
</reference>
<evidence type="ECO:0000313" key="7">
    <source>
        <dbReference type="EMBL" id="RAM00640.1"/>
    </source>
</evidence>
<dbReference type="SUPFAM" id="SSF103088">
    <property type="entry name" value="OmpA-like"/>
    <property type="match status" value="1"/>
</dbReference>
<evidence type="ECO:0000313" key="6">
    <source>
        <dbReference type="EMBL" id="QBH15298.1"/>
    </source>
</evidence>
<keyword evidence="2 4" id="KW-0472">Membrane</keyword>
<dbReference type="OrthoDB" id="9805566at2"/>
<accession>A0A328FAC3</accession>
<reference evidence="7 8" key="1">
    <citation type="submission" date="2018-06" db="EMBL/GenBank/DDBJ databases">
        <title>Complete Genome Sequence of Desulfobacter hydrogenophilus (DSM3380).</title>
        <authorList>
            <person name="Marietou A."/>
            <person name="Schreiber L."/>
            <person name="Marshall I."/>
            <person name="Jorgensen B."/>
        </authorList>
    </citation>
    <scope>NUCLEOTIDE SEQUENCE [LARGE SCALE GENOMIC DNA]</scope>
    <source>
        <strain evidence="7 8">DSM 3380</strain>
    </source>
</reference>
<evidence type="ECO:0000313" key="8">
    <source>
        <dbReference type="Proteomes" id="UP000248798"/>
    </source>
</evidence>
<gene>
    <name evidence="7" type="ORF">DO021_18150</name>
    <name evidence="6" type="ORF">EYB58_21725</name>
</gene>
<name>A0A328FAC3_9BACT</name>
<dbReference type="GO" id="GO:0009279">
    <property type="term" value="C:cell outer membrane"/>
    <property type="evidence" value="ECO:0007669"/>
    <property type="project" value="UniProtKB-SubCell"/>
</dbReference>
<sequence>MIRYILFFPGILLLFSCGAKTTVILLPEQDNKAGAVIVANDTSSITLEKPYSCATVGKAQSKIDTKIIEKNKVENEYKTLFQTEPLKPVSILLYFEFDSDRLQPGSAALIDNVLRLAKEREPSEISIIGHSDSKGKADYNYKLALDRAKVVEKIIKDANINLINMSVTSHGENDPLVITGDDVSEEKNRRVEIMVK</sequence>
<dbReference type="PROSITE" id="PS51123">
    <property type="entry name" value="OMPA_2"/>
    <property type="match status" value="1"/>
</dbReference>
<dbReference type="EMBL" id="CP036313">
    <property type="protein sequence ID" value="QBH15298.1"/>
    <property type="molecule type" value="Genomic_DNA"/>
</dbReference>
<dbReference type="RefSeq" id="WP_111959290.1">
    <property type="nucleotide sequence ID" value="NZ_CP036313.1"/>
</dbReference>
<dbReference type="InterPro" id="IPR006665">
    <property type="entry name" value="OmpA-like"/>
</dbReference>
<keyword evidence="9" id="KW-1185">Reference proteome</keyword>
<dbReference type="CDD" id="cd07185">
    <property type="entry name" value="OmpA_C-like"/>
    <property type="match status" value="1"/>
</dbReference>
<dbReference type="Pfam" id="PF00691">
    <property type="entry name" value="OmpA"/>
    <property type="match status" value="1"/>
</dbReference>
<evidence type="ECO:0000313" key="9">
    <source>
        <dbReference type="Proteomes" id="UP000293902"/>
    </source>
</evidence>
<comment type="subcellular location">
    <subcellularLocation>
        <location evidence="1">Cell outer membrane</location>
    </subcellularLocation>
</comment>
<dbReference type="PRINTS" id="PR01021">
    <property type="entry name" value="OMPADOMAIN"/>
</dbReference>
<dbReference type="Gene3D" id="3.30.1330.60">
    <property type="entry name" value="OmpA-like domain"/>
    <property type="match status" value="1"/>
</dbReference>
<organism evidence="7 8">
    <name type="scientific">Desulfobacter hydrogenophilus</name>
    <dbReference type="NCBI Taxonomy" id="2291"/>
    <lineage>
        <taxon>Bacteria</taxon>
        <taxon>Pseudomonadati</taxon>
        <taxon>Thermodesulfobacteriota</taxon>
        <taxon>Desulfobacteria</taxon>
        <taxon>Desulfobacterales</taxon>
        <taxon>Desulfobacteraceae</taxon>
        <taxon>Desulfobacter</taxon>
    </lineage>
</organism>
<evidence type="ECO:0000259" key="5">
    <source>
        <dbReference type="PROSITE" id="PS51123"/>
    </source>
</evidence>
<feature type="domain" description="OmpA-like" evidence="5">
    <location>
        <begin position="82"/>
        <end position="196"/>
    </location>
</feature>
<dbReference type="PANTHER" id="PTHR30329">
    <property type="entry name" value="STATOR ELEMENT OF FLAGELLAR MOTOR COMPLEX"/>
    <property type="match status" value="1"/>
</dbReference>
<dbReference type="PROSITE" id="PS51257">
    <property type="entry name" value="PROKAR_LIPOPROTEIN"/>
    <property type="match status" value="1"/>
</dbReference>
<evidence type="ECO:0000256" key="2">
    <source>
        <dbReference type="ARBA" id="ARBA00023136"/>
    </source>
</evidence>
<dbReference type="Proteomes" id="UP000293902">
    <property type="component" value="Chromosome"/>
</dbReference>